<feature type="transmembrane region" description="Helical" evidence="1">
    <location>
        <begin position="104"/>
        <end position="122"/>
    </location>
</feature>
<evidence type="ECO:0000256" key="1">
    <source>
        <dbReference type="SAM" id="Phobius"/>
    </source>
</evidence>
<sequence length="401" mass="43802">MNTAPAKDFKQLLSKVPEVTIYFWIIKVLCTTVGETAADFLNVTLGLGLSVTSLVVGVLLVFVLFMQFRAHQYIPVIYWLSVFLISIFGTLVTDNLTDNIGVPLEISTLGFSVVLILLFSLWFKKEKTLSIHSIVTRSREAFYWLIILFTFALGTAVGDLMAESLALGYLGTGLIVILVVACMALAWRLGLNAVLTFWIVYVSTRPLGASIGDYLSQPKEYGGLDLGATITSAVFVAAIALIVIFLSITKRDVIESSAVVRSVETNKTPFVQVAVVLSVLVIAGGAGYYWRQDRIDSAATQVETSGSVSPSDSLGDLSNFRSITEDTLNLVNADKLPAAKTRVADLEHDWDSSQSKLKPKNKTKWNEVDGAIDHVLKQLRASKPDSQKCKTALEDLLVVLQ</sequence>
<feature type="transmembrane region" description="Helical" evidence="1">
    <location>
        <begin position="270"/>
        <end position="290"/>
    </location>
</feature>
<feature type="transmembrane region" description="Helical" evidence="1">
    <location>
        <begin position="47"/>
        <end position="66"/>
    </location>
</feature>
<dbReference type="EMBL" id="MYFO01000001">
    <property type="protein sequence ID" value="TFE91812.1"/>
    <property type="molecule type" value="Genomic_DNA"/>
</dbReference>
<name>A0A4Y8QC51_9BACL</name>
<dbReference type="RefSeq" id="WP_134748687.1">
    <property type="nucleotide sequence ID" value="NZ_MYFO02000001.1"/>
</dbReference>
<keyword evidence="1" id="KW-1133">Transmembrane helix</keyword>
<feature type="transmembrane region" description="Helical" evidence="1">
    <location>
        <begin position="142"/>
        <end position="161"/>
    </location>
</feature>
<keyword evidence="1" id="KW-0472">Membrane</keyword>
<gene>
    <name evidence="2" type="ORF">B5M42_00805</name>
</gene>
<reference evidence="2 3" key="1">
    <citation type="submission" date="2017-03" db="EMBL/GenBank/DDBJ databases">
        <title>Isolation of Levoglucosan Utilizing Bacteria.</title>
        <authorList>
            <person name="Arya A.S."/>
        </authorList>
    </citation>
    <scope>NUCLEOTIDE SEQUENCE [LARGE SCALE GENOMIC DNA]</scope>
    <source>
        <strain evidence="2 3">MEC069</strain>
    </source>
</reference>
<evidence type="ECO:0000313" key="3">
    <source>
        <dbReference type="Proteomes" id="UP000298246"/>
    </source>
</evidence>
<proteinExistence type="predicted"/>
<evidence type="ECO:0008006" key="4">
    <source>
        <dbReference type="Google" id="ProtNLM"/>
    </source>
</evidence>
<dbReference type="OrthoDB" id="9794709at2"/>
<protein>
    <recommendedName>
        <fullName evidence="4">Membrane-anchored protein</fullName>
    </recommendedName>
</protein>
<accession>A0A4Y8QC51</accession>
<comment type="caution">
    <text evidence="2">The sequence shown here is derived from an EMBL/GenBank/DDBJ whole genome shotgun (WGS) entry which is preliminary data.</text>
</comment>
<dbReference type="Proteomes" id="UP000298246">
    <property type="component" value="Unassembled WGS sequence"/>
</dbReference>
<feature type="transmembrane region" description="Helical" evidence="1">
    <location>
        <begin position="227"/>
        <end position="249"/>
    </location>
</feature>
<feature type="transmembrane region" description="Helical" evidence="1">
    <location>
        <begin position="167"/>
        <end position="187"/>
    </location>
</feature>
<feature type="transmembrane region" description="Helical" evidence="1">
    <location>
        <begin position="21"/>
        <end position="41"/>
    </location>
</feature>
<feature type="transmembrane region" description="Helical" evidence="1">
    <location>
        <begin position="194"/>
        <end position="215"/>
    </location>
</feature>
<keyword evidence="1" id="KW-0812">Transmembrane</keyword>
<keyword evidence="3" id="KW-1185">Reference proteome</keyword>
<feature type="transmembrane region" description="Helical" evidence="1">
    <location>
        <begin position="73"/>
        <end position="92"/>
    </location>
</feature>
<dbReference type="AlphaFoldDB" id="A0A4Y8QC51"/>
<dbReference type="Pfam" id="PF03988">
    <property type="entry name" value="DUF347"/>
    <property type="match status" value="4"/>
</dbReference>
<organism evidence="2 3">
    <name type="scientific">Paenibacillus athensensis</name>
    <dbReference type="NCBI Taxonomy" id="1967502"/>
    <lineage>
        <taxon>Bacteria</taxon>
        <taxon>Bacillati</taxon>
        <taxon>Bacillota</taxon>
        <taxon>Bacilli</taxon>
        <taxon>Bacillales</taxon>
        <taxon>Paenibacillaceae</taxon>
        <taxon>Paenibacillus</taxon>
    </lineage>
</organism>
<dbReference type="InterPro" id="IPR007136">
    <property type="entry name" value="DUF347"/>
</dbReference>
<evidence type="ECO:0000313" key="2">
    <source>
        <dbReference type="EMBL" id="TFE91812.1"/>
    </source>
</evidence>